<organism evidence="1 2">
    <name type="scientific">Botryobasidium botryosum (strain FD-172 SS1)</name>
    <dbReference type="NCBI Taxonomy" id="930990"/>
    <lineage>
        <taxon>Eukaryota</taxon>
        <taxon>Fungi</taxon>
        <taxon>Dikarya</taxon>
        <taxon>Basidiomycota</taxon>
        <taxon>Agaricomycotina</taxon>
        <taxon>Agaricomycetes</taxon>
        <taxon>Cantharellales</taxon>
        <taxon>Botryobasidiaceae</taxon>
        <taxon>Botryobasidium</taxon>
    </lineage>
</organism>
<evidence type="ECO:0000313" key="2">
    <source>
        <dbReference type="Proteomes" id="UP000027195"/>
    </source>
</evidence>
<proteinExistence type="predicted"/>
<evidence type="ECO:0000313" key="1">
    <source>
        <dbReference type="EMBL" id="KDQ07898.1"/>
    </source>
</evidence>
<dbReference type="OrthoDB" id="2269034at2759"/>
<dbReference type="HOGENOM" id="CLU_024199_1_2_1"/>
<evidence type="ECO:0008006" key="3">
    <source>
        <dbReference type="Google" id="ProtNLM"/>
    </source>
</evidence>
<keyword evidence="2" id="KW-1185">Reference proteome</keyword>
<dbReference type="Proteomes" id="UP000027195">
    <property type="component" value="Unassembled WGS sequence"/>
</dbReference>
<sequence length="464" mass="52153">MTASGCKTLDALVLKDDRLILGLVGPQQAPNERNYDYPSSISGFRTEILVHILELAVSTPENAIVCPRARAPFNISQVSRLRREIALDSPNLWAKIYMANPWVISTWMELRDITPLFHAHINRWRSAKFHWLDIKESAISLRFPAPELEVFHAASIAERNSPNLEHEPVSYFNNHTPRLRDLLLNRIYNPLTSSIYTGLLKVHLSSTFFRDIQDIQFIRKLVACPLLEELLWENELVLSVAMDHGGAVSSVASHVDTGARERLPSLVRIHSIDIKHDDPDDGAKCCVVVGTSGSPSELKVLRFEYFIGAPEFIGRALPDLGPRFPLPSLQHLTLSSFAGTKLDAEAFLAMLENLPTITSLELTDCPPSFAYALRVDTGSPIVCPLLKRLWLESDPSPGPQRLVEVMKSRANSNRLDRSAVLENSAPLFHLTLRGPNVFDWELVPDLLQLSIVVDWARSEKKTWR</sequence>
<dbReference type="InParanoid" id="A0A067LX02"/>
<dbReference type="SUPFAM" id="SSF52047">
    <property type="entry name" value="RNI-like"/>
    <property type="match status" value="1"/>
</dbReference>
<reference evidence="2" key="1">
    <citation type="journal article" date="2014" name="Proc. Natl. Acad. Sci. U.S.A.">
        <title>Extensive sampling of basidiomycete genomes demonstrates inadequacy of the white-rot/brown-rot paradigm for wood decay fungi.</title>
        <authorList>
            <person name="Riley R."/>
            <person name="Salamov A.A."/>
            <person name="Brown D.W."/>
            <person name="Nagy L.G."/>
            <person name="Floudas D."/>
            <person name="Held B.W."/>
            <person name="Levasseur A."/>
            <person name="Lombard V."/>
            <person name="Morin E."/>
            <person name="Otillar R."/>
            <person name="Lindquist E.A."/>
            <person name="Sun H."/>
            <person name="LaButti K.M."/>
            <person name="Schmutz J."/>
            <person name="Jabbour D."/>
            <person name="Luo H."/>
            <person name="Baker S.E."/>
            <person name="Pisabarro A.G."/>
            <person name="Walton J.D."/>
            <person name="Blanchette R.A."/>
            <person name="Henrissat B."/>
            <person name="Martin F."/>
            <person name="Cullen D."/>
            <person name="Hibbett D.S."/>
            <person name="Grigoriev I.V."/>
        </authorList>
    </citation>
    <scope>NUCLEOTIDE SEQUENCE [LARGE SCALE GENOMIC DNA]</scope>
    <source>
        <strain evidence="2">FD-172 SS1</strain>
    </source>
</reference>
<gene>
    <name evidence="1" type="ORF">BOTBODRAFT_70134</name>
</gene>
<dbReference type="STRING" id="930990.A0A067LX02"/>
<dbReference type="EMBL" id="KL198099">
    <property type="protein sequence ID" value="KDQ07898.1"/>
    <property type="molecule type" value="Genomic_DNA"/>
</dbReference>
<name>A0A067LX02_BOTB1</name>
<accession>A0A067LX02</accession>
<protein>
    <recommendedName>
        <fullName evidence="3">F-box domain-containing protein</fullName>
    </recommendedName>
</protein>
<dbReference type="AlphaFoldDB" id="A0A067LX02"/>